<dbReference type="PANTHER" id="PTHR12480:SF21">
    <property type="entry name" value="JMJC DOMAIN-CONTAINING PROTEIN 8"/>
    <property type="match status" value="1"/>
</dbReference>
<sequence>MSPRPRPVRALRHRNERWMSRVGAQRLHRGLDRSLRLLLLCLWCGRSSDGWSMPAREVPFGLRPALASAPCSIDRQPGLTWEMLRADYIWRVEERCVSISLWRTINGEERPVIFGTPWSGRRWAGEEEALALGACRTALSQRRVRGEFTDAPVLVHDLSGLAQVGPRISTLGVALDNFARGVHNYSADGGAVGQLFDQELAGLPGLLDGCGPLPSIERVAPPDAAGSRGATQVQEVGVGATGTGIPWHWHQAVFANTLVFGVKRWFVWTDTTRLPPGGANPGQTPAQWLRDVHPTISPSDRAFLQECNIQAGESVFVPEGMYHQTLNIRATVFMTTVLQGGQARKTWERTVGRRGKMAAAETCSRGAGGWVQELSANCARASTLFPHEPEFRAHHGLALWLQSPPDREAALEQFRAAAELSNSSQVYSYLAAVSLDVGSDAEALEAARRAMQLSGIDMRACNLAGQALQALGRAAEAQQMLEECVSRSDRVLSLPEASGSLVYRAHFERTAARFAMEYTASTTSTRARSVGDDGVAVVDDGQTEVQLRSWLSRPVEGSPTTPRGTLFRSLLAKPSRRSTVAMFDVQLLGAVEQQVRERHRELLLDWAAGRGFVPDGGPAAHDTERPAYRLAEELVPAHRKKGRWDWVWERYPACVDVLEGGCRACLAISCGWCEDGAHCVPDQPAACRSGDDPFSRTSARHLGTSISSACST</sequence>
<evidence type="ECO:0000313" key="2">
    <source>
        <dbReference type="Proteomes" id="UP001189429"/>
    </source>
</evidence>
<dbReference type="EMBL" id="CAUYUJ010005295">
    <property type="protein sequence ID" value="CAK0813095.1"/>
    <property type="molecule type" value="Genomic_DNA"/>
</dbReference>
<accession>A0ABN9R425</accession>
<dbReference type="PANTHER" id="PTHR12480">
    <property type="entry name" value="ARGININE DEMETHYLASE AND LYSYL-HYDROXYLASE JMJD"/>
    <property type="match status" value="1"/>
</dbReference>
<dbReference type="Gene3D" id="2.60.120.650">
    <property type="entry name" value="Cupin"/>
    <property type="match status" value="1"/>
</dbReference>
<gene>
    <name evidence="1" type="ORF">PCOR1329_LOCUS17144</name>
</gene>
<dbReference type="SUPFAM" id="SSF48452">
    <property type="entry name" value="TPR-like"/>
    <property type="match status" value="1"/>
</dbReference>
<dbReference type="InterPro" id="IPR050910">
    <property type="entry name" value="JMJD6_ArgDemeth/LysHydrox"/>
</dbReference>
<reference evidence="1" key="1">
    <citation type="submission" date="2023-10" db="EMBL/GenBank/DDBJ databases">
        <authorList>
            <person name="Chen Y."/>
            <person name="Shah S."/>
            <person name="Dougan E. K."/>
            <person name="Thang M."/>
            <person name="Chan C."/>
        </authorList>
    </citation>
    <scope>NUCLEOTIDE SEQUENCE [LARGE SCALE GENOMIC DNA]</scope>
</reference>
<dbReference type="InterPro" id="IPR011990">
    <property type="entry name" value="TPR-like_helical_dom_sf"/>
</dbReference>
<protein>
    <recommendedName>
        <fullName evidence="3">JmjC domain-containing protein</fullName>
    </recommendedName>
</protein>
<keyword evidence="2" id="KW-1185">Reference proteome</keyword>
<evidence type="ECO:0000313" key="1">
    <source>
        <dbReference type="EMBL" id="CAK0813095.1"/>
    </source>
</evidence>
<dbReference type="SUPFAM" id="SSF51197">
    <property type="entry name" value="Clavaminate synthase-like"/>
    <property type="match status" value="1"/>
</dbReference>
<evidence type="ECO:0008006" key="3">
    <source>
        <dbReference type="Google" id="ProtNLM"/>
    </source>
</evidence>
<name>A0ABN9R425_9DINO</name>
<organism evidence="1 2">
    <name type="scientific">Prorocentrum cordatum</name>
    <dbReference type="NCBI Taxonomy" id="2364126"/>
    <lineage>
        <taxon>Eukaryota</taxon>
        <taxon>Sar</taxon>
        <taxon>Alveolata</taxon>
        <taxon>Dinophyceae</taxon>
        <taxon>Prorocentrales</taxon>
        <taxon>Prorocentraceae</taxon>
        <taxon>Prorocentrum</taxon>
    </lineage>
</organism>
<dbReference type="Proteomes" id="UP001189429">
    <property type="component" value="Unassembled WGS sequence"/>
</dbReference>
<comment type="caution">
    <text evidence="1">The sequence shown here is derived from an EMBL/GenBank/DDBJ whole genome shotgun (WGS) entry which is preliminary data.</text>
</comment>
<proteinExistence type="predicted"/>
<dbReference type="Gene3D" id="1.25.40.10">
    <property type="entry name" value="Tetratricopeptide repeat domain"/>
    <property type="match status" value="1"/>
</dbReference>